<evidence type="ECO:0000256" key="1">
    <source>
        <dbReference type="SAM" id="Coils"/>
    </source>
</evidence>
<dbReference type="EMBL" id="QXGH01000045">
    <property type="protein sequence ID" value="RHW23514.1"/>
    <property type="molecule type" value="Genomic_DNA"/>
</dbReference>
<sequence>MEPRQAERDALEARCADAEQRVADLTAELAAANARIADLEAAAESPMSIFDGPDDGSAGAGLARDGSDPRVLSMILAATAVVAGMVALLALINGNLFTTFGFAMILTTVGLAYAASRTRVMGVDVSITRGVVYIKKGESSYRFDVRQDGTRVDMVGQPGDAFWQLRFHRKGLDDFVVDADMVEPHEFVRQLREYRPGL</sequence>
<reference evidence="3 4" key="1">
    <citation type="submission" date="2018-09" db="EMBL/GenBank/DDBJ databases">
        <title>Genome sequencing of Nocardioides immobilis CCTCC AB 2017083 for comparison to Nocardioides silvaticus.</title>
        <authorList>
            <person name="Li C."/>
            <person name="Wang G."/>
        </authorList>
    </citation>
    <scope>NUCLEOTIDE SEQUENCE [LARGE SCALE GENOMIC DNA]</scope>
    <source>
        <strain evidence="3 4">CCTCC AB 2017083</strain>
    </source>
</reference>
<evidence type="ECO:0000313" key="4">
    <source>
        <dbReference type="Proteomes" id="UP000283644"/>
    </source>
</evidence>
<feature type="transmembrane region" description="Helical" evidence="2">
    <location>
        <begin position="96"/>
        <end position="115"/>
    </location>
</feature>
<keyword evidence="2" id="KW-1133">Transmembrane helix</keyword>
<evidence type="ECO:0000313" key="3">
    <source>
        <dbReference type="EMBL" id="RHW23514.1"/>
    </source>
</evidence>
<feature type="coiled-coil region" evidence="1">
    <location>
        <begin position="8"/>
        <end position="42"/>
    </location>
</feature>
<accession>A0A417XSP5</accession>
<evidence type="ECO:0000256" key="2">
    <source>
        <dbReference type="SAM" id="Phobius"/>
    </source>
</evidence>
<keyword evidence="2" id="KW-0472">Membrane</keyword>
<name>A0A417XSP5_9ACTN</name>
<keyword evidence="4" id="KW-1185">Reference proteome</keyword>
<protein>
    <submittedName>
        <fullName evidence="3">Uncharacterized protein</fullName>
    </submittedName>
</protein>
<gene>
    <name evidence="3" type="ORF">D0Z08_29300</name>
</gene>
<proteinExistence type="predicted"/>
<dbReference type="Proteomes" id="UP000283644">
    <property type="component" value="Unassembled WGS sequence"/>
</dbReference>
<comment type="caution">
    <text evidence="3">The sequence shown here is derived from an EMBL/GenBank/DDBJ whole genome shotgun (WGS) entry which is preliminary data.</text>
</comment>
<dbReference type="OrthoDB" id="3782846at2"/>
<feature type="transmembrane region" description="Helical" evidence="2">
    <location>
        <begin position="71"/>
        <end position="90"/>
    </location>
</feature>
<keyword evidence="2" id="KW-0812">Transmembrane</keyword>
<organism evidence="3 4">
    <name type="scientific">Nocardioides immobilis</name>
    <dbReference type="NCBI Taxonomy" id="2049295"/>
    <lineage>
        <taxon>Bacteria</taxon>
        <taxon>Bacillati</taxon>
        <taxon>Actinomycetota</taxon>
        <taxon>Actinomycetes</taxon>
        <taxon>Propionibacteriales</taxon>
        <taxon>Nocardioidaceae</taxon>
        <taxon>Nocardioides</taxon>
    </lineage>
</organism>
<dbReference type="RefSeq" id="WP_118928827.1">
    <property type="nucleotide sequence ID" value="NZ_QXGH01000045.1"/>
</dbReference>
<keyword evidence="1" id="KW-0175">Coiled coil</keyword>
<dbReference type="AlphaFoldDB" id="A0A417XSP5"/>